<dbReference type="EMBL" id="CP106795">
    <property type="protein sequence ID" value="UXY33873.1"/>
    <property type="molecule type" value="Genomic_DNA"/>
</dbReference>
<organism evidence="3 4">
    <name type="scientific">Streptomyces albidocamelliae</name>
    <dbReference type="NCBI Taxonomy" id="2981135"/>
    <lineage>
        <taxon>Bacteria</taxon>
        <taxon>Bacillati</taxon>
        <taxon>Actinomycetota</taxon>
        <taxon>Actinomycetes</taxon>
        <taxon>Kitasatosporales</taxon>
        <taxon>Streptomycetaceae</taxon>
        <taxon>Streptomyces</taxon>
    </lineage>
</organism>
<feature type="compositionally biased region" description="Pro residues" evidence="1">
    <location>
        <begin position="1"/>
        <end position="20"/>
    </location>
</feature>
<proteinExistence type="predicted"/>
<keyword evidence="4" id="KW-1185">Reference proteome</keyword>
<evidence type="ECO:0000256" key="2">
    <source>
        <dbReference type="SAM" id="Phobius"/>
    </source>
</evidence>
<evidence type="ECO:0000256" key="1">
    <source>
        <dbReference type="SAM" id="MobiDB-lite"/>
    </source>
</evidence>
<evidence type="ECO:0008006" key="5">
    <source>
        <dbReference type="Google" id="ProtNLM"/>
    </source>
</evidence>
<feature type="region of interest" description="Disordered" evidence="1">
    <location>
        <begin position="1"/>
        <end position="24"/>
    </location>
</feature>
<accession>A0ABY6EHD2</accession>
<protein>
    <recommendedName>
        <fullName evidence="5">Secreted protein</fullName>
    </recommendedName>
</protein>
<evidence type="ECO:0000313" key="3">
    <source>
        <dbReference type="EMBL" id="UXY33873.1"/>
    </source>
</evidence>
<gene>
    <name evidence="3" type="ORF">N8I86_03485</name>
</gene>
<keyword evidence="2" id="KW-0812">Transmembrane</keyword>
<reference evidence="3" key="1">
    <citation type="submission" date="2022-10" db="EMBL/GenBank/DDBJ databases">
        <authorList>
            <person name="Mo P."/>
        </authorList>
    </citation>
    <scope>NUCLEOTIDE SEQUENCE</scope>
    <source>
        <strain evidence="3">HUAS 14-6</strain>
    </source>
</reference>
<dbReference type="Proteomes" id="UP001060733">
    <property type="component" value="Chromosome"/>
</dbReference>
<name>A0ABY6EHD2_9ACTN</name>
<evidence type="ECO:0000313" key="4">
    <source>
        <dbReference type="Proteomes" id="UP001060733"/>
    </source>
</evidence>
<keyword evidence="2" id="KW-1133">Transmembrane helix</keyword>
<dbReference type="RefSeq" id="WP_263277065.1">
    <property type="nucleotide sequence ID" value="NZ_CP106795.1"/>
</dbReference>
<feature type="transmembrane region" description="Helical" evidence="2">
    <location>
        <begin position="27"/>
        <end position="47"/>
    </location>
</feature>
<keyword evidence="2" id="KW-0472">Membrane</keyword>
<sequence length="220" mass="22893">MTTPSPPTYPPRPDSAPRPTPSRARRAWVGGGVGLLLVVACGAAALWSTRGGESGPLAGRPRVTDTRAGLSYGVPDGWKHDPAKDRDLIDAFSSQITRIPGTDHGAAATTGATVLAGRAGRPVSRADLRRTTEAAARSNAEFFFPDRPATLEDSHTTTVDGRPAHTAVLRVTGDTGGRLEMTLLTAPGGRTTFLLGVVTGEPDPALVEDLHDVLASTTVD</sequence>